<keyword evidence="7" id="KW-0539">Nucleus</keyword>
<dbReference type="InterPro" id="IPR016095">
    <property type="entry name" value="Ribosomal_uL1_3-a/b-sand"/>
</dbReference>
<dbReference type="Gene3D" id="3.40.50.790">
    <property type="match status" value="1"/>
</dbReference>
<comment type="function">
    <text evidence="8">Regulates cellular senescence through inhibition of PTEN translation. Acts as a pro-apoptotic regulator in response to DNA damage.</text>
</comment>
<dbReference type="GO" id="GO:0005730">
    <property type="term" value="C:nucleolus"/>
    <property type="evidence" value="ECO:0007669"/>
    <property type="project" value="UniProtKB-SubCell"/>
</dbReference>
<dbReference type="STRING" id="1314781.A0A165GC25"/>
<dbReference type="FunFam" id="3.40.50.790:FF:000004">
    <property type="entry name" value="Ribosomal L1 domain-containing 1-like 1"/>
    <property type="match status" value="1"/>
</dbReference>
<dbReference type="InParanoid" id="A0A165GC25"/>
<keyword evidence="12" id="KW-0687">Ribonucleoprotein</keyword>
<gene>
    <name evidence="12" type="ORF">EXIGLDRAFT_617162</name>
</gene>
<evidence type="ECO:0000256" key="5">
    <source>
        <dbReference type="ARBA" id="ARBA00022990"/>
    </source>
</evidence>
<feature type="compositionally biased region" description="Low complexity" evidence="11">
    <location>
        <begin position="304"/>
        <end position="314"/>
    </location>
</feature>
<evidence type="ECO:0000256" key="11">
    <source>
        <dbReference type="SAM" id="MobiDB-lite"/>
    </source>
</evidence>
<evidence type="ECO:0000256" key="3">
    <source>
        <dbReference type="ARBA" id="ARBA00022553"/>
    </source>
</evidence>
<keyword evidence="6" id="KW-0175">Coiled coil</keyword>
<comment type="similarity">
    <text evidence="9">Belongs to the universal ribosomal protein uL1 family. Highly divergent.</text>
</comment>
<dbReference type="OrthoDB" id="10251727at2759"/>
<feature type="compositionally biased region" description="Low complexity" evidence="11">
    <location>
        <begin position="365"/>
        <end position="380"/>
    </location>
</feature>
<keyword evidence="3" id="KW-0597">Phosphoprotein</keyword>
<protein>
    <recommendedName>
        <fullName evidence="10">Ribosomal L1 domain-containing protein 1</fullName>
    </recommendedName>
</protein>
<proteinExistence type="inferred from homology"/>
<evidence type="ECO:0000256" key="2">
    <source>
        <dbReference type="ARBA" id="ARBA00022499"/>
    </source>
</evidence>
<feature type="compositionally biased region" description="Low complexity" evidence="11">
    <location>
        <begin position="339"/>
        <end position="348"/>
    </location>
</feature>
<feature type="region of interest" description="Disordered" evidence="11">
    <location>
        <begin position="260"/>
        <end position="519"/>
    </location>
</feature>
<dbReference type="InterPro" id="IPR028364">
    <property type="entry name" value="Ribosomal_uL1/biogenesis"/>
</dbReference>
<dbReference type="CDD" id="cd00403">
    <property type="entry name" value="Ribosomal_L1"/>
    <property type="match status" value="1"/>
</dbReference>
<dbReference type="AlphaFoldDB" id="A0A165GC25"/>
<evidence type="ECO:0000256" key="1">
    <source>
        <dbReference type="ARBA" id="ARBA00004604"/>
    </source>
</evidence>
<evidence type="ECO:0000313" key="13">
    <source>
        <dbReference type="Proteomes" id="UP000077266"/>
    </source>
</evidence>
<evidence type="ECO:0000256" key="8">
    <source>
        <dbReference type="ARBA" id="ARBA00054167"/>
    </source>
</evidence>
<feature type="compositionally biased region" description="Low complexity" evidence="11">
    <location>
        <begin position="444"/>
        <end position="465"/>
    </location>
</feature>
<dbReference type="InterPro" id="IPR023674">
    <property type="entry name" value="Ribosomal_uL1-like"/>
</dbReference>
<comment type="subcellular location">
    <subcellularLocation>
        <location evidence="1">Nucleus</location>
        <location evidence="1">Nucleolus</location>
    </subcellularLocation>
</comment>
<dbReference type="EMBL" id="KV426052">
    <property type="protein sequence ID" value="KZV90291.1"/>
    <property type="molecule type" value="Genomic_DNA"/>
</dbReference>
<keyword evidence="2" id="KW-1017">Isopeptide bond</keyword>
<name>A0A165GC25_EXIGL</name>
<keyword evidence="5" id="KW-0007">Acetylation</keyword>
<dbReference type="Proteomes" id="UP000077266">
    <property type="component" value="Unassembled WGS sequence"/>
</dbReference>
<reference evidence="12 13" key="1">
    <citation type="journal article" date="2016" name="Mol. Biol. Evol.">
        <title>Comparative Genomics of Early-Diverging Mushroom-Forming Fungi Provides Insights into the Origins of Lignocellulose Decay Capabilities.</title>
        <authorList>
            <person name="Nagy L.G."/>
            <person name="Riley R."/>
            <person name="Tritt A."/>
            <person name="Adam C."/>
            <person name="Daum C."/>
            <person name="Floudas D."/>
            <person name="Sun H."/>
            <person name="Yadav J.S."/>
            <person name="Pangilinan J."/>
            <person name="Larsson K.H."/>
            <person name="Matsuura K."/>
            <person name="Barry K."/>
            <person name="Labutti K."/>
            <person name="Kuo R."/>
            <person name="Ohm R.A."/>
            <person name="Bhattacharya S.S."/>
            <person name="Shirouzu T."/>
            <person name="Yoshinaga Y."/>
            <person name="Martin F.M."/>
            <person name="Grigoriev I.V."/>
            <person name="Hibbett D.S."/>
        </authorList>
    </citation>
    <scope>NUCLEOTIDE SEQUENCE [LARGE SCALE GENOMIC DNA]</scope>
    <source>
        <strain evidence="12 13">HHB12029</strain>
    </source>
</reference>
<feature type="compositionally biased region" description="Basic and acidic residues" evidence="11">
    <location>
        <begin position="492"/>
        <end position="509"/>
    </location>
</feature>
<sequence length="519" mass="55247">MAADELIDEHVSSAQALKAAKALHAYATKKQTERDADELLPTKDEHVWLVVGTKVMHPEKKLKPHRIPLKHPLVDPRETSICLITKDPQREYKDLLADKNINFIHRVVGVTKLKGKYRGYDARRALLQENGLFLADDRVIPLLPQLLGSKFFVAKKQPIPVSLTKQDLKAELERAVESTYFHQNKGTCTSVKLGPLNASFGPAKLLDNLKTALPAVVAAIKGGWENIQNLHLKTSTSASLPIWTCDLGNAKGARWDGLTVGAAEDEKPASKGKKRSKDESDEEDSETPKATPAKKANAKDDTTPKATPSSSSAAKTKKDDKASVDTPPKKKRKNDDGEAIATAAATPAKKTKDDASVPAKKAKDTAASTPAKAAAPSSSLKKSKDGVTPTPSKADASTPAKKEKEKPKSSASTPSAVADKPKSKSTSTPASEKPKSTPSPAPPKSALKSALKPTSSASAASTPAKRATFAVDVTPAELKAKKKSASASATGSKKDKVVARDSKSKEKKAAMLVGKDKRR</sequence>
<evidence type="ECO:0000313" key="12">
    <source>
        <dbReference type="EMBL" id="KZV90291.1"/>
    </source>
</evidence>
<dbReference type="Pfam" id="PF00687">
    <property type="entry name" value="Ribosomal_L1"/>
    <property type="match status" value="1"/>
</dbReference>
<accession>A0A165GC25</accession>
<organism evidence="12 13">
    <name type="scientific">Exidia glandulosa HHB12029</name>
    <dbReference type="NCBI Taxonomy" id="1314781"/>
    <lineage>
        <taxon>Eukaryota</taxon>
        <taxon>Fungi</taxon>
        <taxon>Dikarya</taxon>
        <taxon>Basidiomycota</taxon>
        <taxon>Agaricomycotina</taxon>
        <taxon>Agaricomycetes</taxon>
        <taxon>Auriculariales</taxon>
        <taxon>Exidiaceae</taxon>
        <taxon>Exidia</taxon>
    </lineage>
</organism>
<dbReference type="SUPFAM" id="SSF56808">
    <property type="entry name" value="Ribosomal protein L1"/>
    <property type="match status" value="1"/>
</dbReference>
<keyword evidence="12" id="KW-0689">Ribosomal protein</keyword>
<evidence type="ECO:0000256" key="7">
    <source>
        <dbReference type="ARBA" id="ARBA00023242"/>
    </source>
</evidence>
<evidence type="ECO:0000256" key="6">
    <source>
        <dbReference type="ARBA" id="ARBA00023054"/>
    </source>
</evidence>
<keyword evidence="13" id="KW-1185">Reference proteome</keyword>
<evidence type="ECO:0000256" key="4">
    <source>
        <dbReference type="ARBA" id="ARBA00022843"/>
    </source>
</evidence>
<dbReference type="GO" id="GO:0005840">
    <property type="term" value="C:ribosome"/>
    <property type="evidence" value="ECO:0007669"/>
    <property type="project" value="UniProtKB-KW"/>
</dbReference>
<evidence type="ECO:0000256" key="10">
    <source>
        <dbReference type="ARBA" id="ARBA00070787"/>
    </source>
</evidence>
<keyword evidence="4" id="KW-0832">Ubl conjugation</keyword>
<evidence type="ECO:0000256" key="9">
    <source>
        <dbReference type="ARBA" id="ARBA00061550"/>
    </source>
</evidence>